<evidence type="ECO:0000313" key="1">
    <source>
        <dbReference type="EMBL" id="MEA5443021.1"/>
    </source>
</evidence>
<name>A0ABU5SX40_9CYAN</name>
<reference evidence="1 2" key="1">
    <citation type="submission" date="2023-12" db="EMBL/GenBank/DDBJ databases">
        <title>Baltic Sea Cyanobacteria.</title>
        <authorList>
            <person name="Delbaje E."/>
            <person name="Fewer D.P."/>
            <person name="Shishido T.K."/>
        </authorList>
    </citation>
    <scope>NUCLEOTIDE SEQUENCE [LARGE SCALE GENOMIC DNA]</scope>
    <source>
        <strain evidence="1 2">UHCC 0281</strain>
    </source>
</reference>
<dbReference type="Proteomes" id="UP001302329">
    <property type="component" value="Unassembled WGS sequence"/>
</dbReference>
<sequence length="426" mass="45777">MVRQLLIRGVHLLEAPGRPPRRADVLLEEGVLVAIDPDAAALSGVACASADGGGCWFGPALVDPHSVLEEPLQGRAETLASLGFAAAAGGYGSVALLPWAPTWRDRPERLGWSWPEPLQLLPWGSFSVDGLDRELAPHADQLAAGACGLAAGATLPPLDLLERGLRLAEMEDRPVLLPPRDGSLAQRGVVRERVEALRAGWPLDPPGSETLPLETLLTLAGELPGLQLRLMNLSTAEAVLRLRRHDRPPMASVCWWHLVADSGGLDPADDGWLLEPALGGPADRRALIDALADGVIGAVAVHHVALDAEEELLPLDQRRPGVAGHGLVLPLLWEELVGRQGWRAEQLWQALCWGPARFLGRPEPGLAPGTRRWLLFDPDHHWHWADAPPGSLAANRPCRERQLKGRVIATGLSDPAGWVLAADRPN</sequence>
<dbReference type="InterPro" id="IPR050138">
    <property type="entry name" value="DHOase/Allantoinase_Hydrolase"/>
</dbReference>
<evidence type="ECO:0000313" key="2">
    <source>
        <dbReference type="Proteomes" id="UP001302329"/>
    </source>
</evidence>
<protein>
    <submittedName>
        <fullName evidence="1">Dihydroorotase</fullName>
    </submittedName>
</protein>
<proteinExistence type="predicted"/>
<dbReference type="InterPro" id="IPR032466">
    <property type="entry name" value="Metal_Hydrolase"/>
</dbReference>
<comment type="caution">
    <text evidence="1">The sequence shown here is derived from an EMBL/GenBank/DDBJ whole genome shotgun (WGS) entry which is preliminary data.</text>
</comment>
<dbReference type="RefSeq" id="WP_323357044.1">
    <property type="nucleotide sequence ID" value="NZ_JAYGHY010000034.1"/>
</dbReference>
<keyword evidence="2" id="KW-1185">Reference proteome</keyword>
<dbReference type="SUPFAM" id="SSF51556">
    <property type="entry name" value="Metallo-dependent hydrolases"/>
    <property type="match status" value="1"/>
</dbReference>
<dbReference type="PANTHER" id="PTHR43668:SF2">
    <property type="entry name" value="ALLANTOINASE"/>
    <property type="match status" value="1"/>
</dbReference>
<dbReference type="Gene3D" id="2.30.40.10">
    <property type="entry name" value="Urease, subunit C, domain 1"/>
    <property type="match status" value="1"/>
</dbReference>
<accession>A0ABU5SX40</accession>
<dbReference type="Gene3D" id="3.20.20.140">
    <property type="entry name" value="Metal-dependent hydrolases"/>
    <property type="match status" value="1"/>
</dbReference>
<dbReference type="SUPFAM" id="SSF51338">
    <property type="entry name" value="Composite domain of metallo-dependent hydrolases"/>
    <property type="match status" value="1"/>
</dbReference>
<dbReference type="InterPro" id="IPR011059">
    <property type="entry name" value="Metal-dep_hydrolase_composite"/>
</dbReference>
<dbReference type="PANTHER" id="PTHR43668">
    <property type="entry name" value="ALLANTOINASE"/>
    <property type="match status" value="1"/>
</dbReference>
<dbReference type="EMBL" id="JAYGHY010000034">
    <property type="protein sequence ID" value="MEA5443021.1"/>
    <property type="molecule type" value="Genomic_DNA"/>
</dbReference>
<gene>
    <name evidence="1" type="ORF">VB739_10715</name>
</gene>
<organism evidence="1 2">
    <name type="scientific">Cyanobium gracile UHCC 0281</name>
    <dbReference type="NCBI Taxonomy" id="3110309"/>
    <lineage>
        <taxon>Bacteria</taxon>
        <taxon>Bacillati</taxon>
        <taxon>Cyanobacteriota</taxon>
        <taxon>Cyanophyceae</taxon>
        <taxon>Synechococcales</taxon>
        <taxon>Prochlorococcaceae</taxon>
        <taxon>Cyanobium</taxon>
    </lineage>
</organism>